<dbReference type="AlphaFoldDB" id="A0A2N1LQK4"/>
<name>A0A2N1LQK4_9GLOM</name>
<dbReference type="EMBL" id="LLXL01008410">
    <property type="protein sequence ID" value="PKK51639.1"/>
    <property type="molecule type" value="Genomic_DNA"/>
</dbReference>
<dbReference type="Proteomes" id="UP000233469">
    <property type="component" value="Unassembled WGS sequence"/>
</dbReference>
<accession>A0A2N1LQK4</accession>
<protein>
    <submittedName>
        <fullName evidence="1">Uncharacterized protein</fullName>
    </submittedName>
</protein>
<sequence length="61" mass="7276">VKETPLFKIQKMQISHFSEKWWEIVENAAIFWNSIVTTLSDLANFMKIWKNATLYLKCNIL</sequence>
<proteinExistence type="predicted"/>
<feature type="non-terminal residue" evidence="1">
    <location>
        <position position="1"/>
    </location>
</feature>
<reference evidence="1 2" key="1">
    <citation type="submission" date="2016-04" db="EMBL/GenBank/DDBJ databases">
        <title>Genome analyses suggest a sexual origin of heterokaryosis in a supposedly ancient asexual fungus.</title>
        <authorList>
            <person name="Ropars J."/>
            <person name="Sedzielewska K."/>
            <person name="Noel J."/>
            <person name="Charron P."/>
            <person name="Farinelli L."/>
            <person name="Marton T."/>
            <person name="Kruger M."/>
            <person name="Pelin A."/>
            <person name="Brachmann A."/>
            <person name="Corradi N."/>
        </authorList>
    </citation>
    <scope>NUCLEOTIDE SEQUENCE [LARGE SCALE GENOMIC DNA]</scope>
    <source>
        <strain evidence="1 2">C2</strain>
    </source>
</reference>
<comment type="caution">
    <text evidence="1">The sequence shown here is derived from an EMBL/GenBank/DDBJ whole genome shotgun (WGS) entry which is preliminary data.</text>
</comment>
<evidence type="ECO:0000313" key="2">
    <source>
        <dbReference type="Proteomes" id="UP000233469"/>
    </source>
</evidence>
<organism evidence="1 2">
    <name type="scientific">Rhizophagus irregularis</name>
    <dbReference type="NCBI Taxonomy" id="588596"/>
    <lineage>
        <taxon>Eukaryota</taxon>
        <taxon>Fungi</taxon>
        <taxon>Fungi incertae sedis</taxon>
        <taxon>Mucoromycota</taxon>
        <taxon>Glomeromycotina</taxon>
        <taxon>Glomeromycetes</taxon>
        <taxon>Glomerales</taxon>
        <taxon>Glomeraceae</taxon>
        <taxon>Rhizophagus</taxon>
    </lineage>
</organism>
<evidence type="ECO:0000313" key="1">
    <source>
        <dbReference type="EMBL" id="PKK51639.1"/>
    </source>
</evidence>
<reference evidence="1 2" key="2">
    <citation type="submission" date="2017-10" db="EMBL/GenBank/DDBJ databases">
        <title>Extensive intraspecific genome diversity in a model arbuscular mycorrhizal fungus.</title>
        <authorList>
            <person name="Chen E.C.H."/>
            <person name="Morin E."/>
            <person name="Baudet D."/>
            <person name="Noel J."/>
            <person name="Ndikumana S."/>
            <person name="Charron P."/>
            <person name="St-Onge C."/>
            <person name="Giorgi J."/>
            <person name="Grigoriev I.V."/>
            <person name="Roux C."/>
            <person name="Martin F.M."/>
            <person name="Corradi N."/>
        </authorList>
    </citation>
    <scope>NUCLEOTIDE SEQUENCE [LARGE SCALE GENOMIC DNA]</scope>
    <source>
        <strain evidence="1 2">C2</strain>
    </source>
</reference>
<gene>
    <name evidence="1" type="ORF">RhiirC2_803283</name>
</gene>